<dbReference type="InterPro" id="IPR018714">
    <property type="entry name" value="DUF2237"/>
</dbReference>
<dbReference type="PANTHER" id="PTHR37466:SF1">
    <property type="entry name" value="SLR1628 PROTEIN"/>
    <property type="match status" value="1"/>
</dbReference>
<dbReference type="RefSeq" id="WP_062477913.1">
    <property type="nucleotide sequence ID" value="NZ_CP013650.1"/>
</dbReference>
<evidence type="ECO:0000313" key="1">
    <source>
        <dbReference type="EMBL" id="ALS97899.1"/>
    </source>
</evidence>
<gene>
    <name evidence="1" type="ORF">AT746_06205</name>
</gene>
<dbReference type="AlphaFoldDB" id="A0A0U2QKU9"/>
<organism evidence="1 2">
    <name type="scientific">Lacimicrobium alkaliphilum</name>
    <dbReference type="NCBI Taxonomy" id="1526571"/>
    <lineage>
        <taxon>Bacteria</taxon>
        <taxon>Pseudomonadati</taxon>
        <taxon>Pseudomonadota</taxon>
        <taxon>Gammaproteobacteria</taxon>
        <taxon>Alteromonadales</taxon>
        <taxon>Alteromonadaceae</taxon>
        <taxon>Lacimicrobium</taxon>
    </lineage>
</organism>
<dbReference type="Pfam" id="PF09996">
    <property type="entry name" value="DUF2237"/>
    <property type="match status" value="1"/>
</dbReference>
<dbReference type="EMBL" id="CP013650">
    <property type="protein sequence ID" value="ALS97899.1"/>
    <property type="molecule type" value="Genomic_DNA"/>
</dbReference>
<dbReference type="PANTHER" id="PTHR37466">
    <property type="entry name" value="SLR1628 PROTEIN"/>
    <property type="match status" value="1"/>
</dbReference>
<sequence>MANAKNVLGEPLQLCCGNGGFTREGFCYVPAGDIGNHSVCAIMTDAFLEYSKAQGNDLSTPNPLYDFPGLKTGDRWCLCASRWLEAHRAGVAPGVVLAAVHEAALKVVPLKTLQQYAIQPQ</sequence>
<dbReference type="KEGG" id="lal:AT746_06205"/>
<evidence type="ECO:0000313" key="2">
    <source>
        <dbReference type="Proteomes" id="UP000068447"/>
    </source>
</evidence>
<dbReference type="Proteomes" id="UP000068447">
    <property type="component" value="Chromosome"/>
</dbReference>
<keyword evidence="2" id="KW-1185">Reference proteome</keyword>
<name>A0A0U2QKU9_9ALTE</name>
<reference evidence="1 2" key="1">
    <citation type="submission" date="2015-12" db="EMBL/GenBank/DDBJ databases">
        <title>Complete genome of Lacimicrobium alkaliphilum KCTC 32984.</title>
        <authorList>
            <person name="Kim S.-G."/>
            <person name="Lee Y.-J."/>
        </authorList>
    </citation>
    <scope>NUCLEOTIDE SEQUENCE [LARGE SCALE GENOMIC DNA]</scope>
    <source>
        <strain evidence="1 2">YelD216</strain>
    </source>
</reference>
<evidence type="ECO:0008006" key="3">
    <source>
        <dbReference type="Google" id="ProtNLM"/>
    </source>
</evidence>
<dbReference type="Gene3D" id="3.30.56.110">
    <property type="entry name" value="Protein of unknown function DUF2237"/>
    <property type="match status" value="1"/>
</dbReference>
<proteinExistence type="predicted"/>
<accession>A0A0U2QKU9</accession>
<dbReference type="OrthoDB" id="9792525at2"/>
<protein>
    <recommendedName>
        <fullName evidence="3">DUF2237 domain-containing protein</fullName>
    </recommendedName>
</protein>